<accession>A0A4R2GU42</accession>
<evidence type="ECO:0000259" key="2">
    <source>
        <dbReference type="PROSITE" id="PS50937"/>
    </source>
</evidence>
<dbReference type="SUPFAM" id="SSF46955">
    <property type="entry name" value="Putative DNA-binding domain"/>
    <property type="match status" value="1"/>
</dbReference>
<comment type="caution">
    <text evidence="3">The sequence shown here is derived from an EMBL/GenBank/DDBJ whole genome shotgun (WGS) entry which is preliminary data.</text>
</comment>
<evidence type="ECO:0000313" key="4">
    <source>
        <dbReference type="Proteomes" id="UP000294881"/>
    </source>
</evidence>
<feature type="domain" description="HTH merR-type" evidence="2">
    <location>
        <begin position="16"/>
        <end position="84"/>
    </location>
</feature>
<name>A0A4R2GU42_9HYPH</name>
<reference evidence="3 4" key="1">
    <citation type="submission" date="2019-03" db="EMBL/GenBank/DDBJ databases">
        <title>Genomic Encyclopedia of Type Strains, Phase IV (KMG-IV): sequencing the most valuable type-strain genomes for metagenomic binning, comparative biology and taxonomic classification.</title>
        <authorList>
            <person name="Goeker M."/>
        </authorList>
    </citation>
    <scope>NUCLEOTIDE SEQUENCE [LARGE SCALE GENOMIC DNA]</scope>
    <source>
        <strain evidence="3 4">DSM 22958</strain>
    </source>
</reference>
<feature type="region of interest" description="Disordered" evidence="1">
    <location>
        <begin position="93"/>
        <end position="277"/>
    </location>
</feature>
<dbReference type="Gene3D" id="1.10.1660.10">
    <property type="match status" value="1"/>
</dbReference>
<dbReference type="PROSITE" id="PS50937">
    <property type="entry name" value="HTH_MERR_2"/>
    <property type="match status" value="1"/>
</dbReference>
<organism evidence="3 4">
    <name type="scientific">Camelimonas lactis</name>
    <dbReference type="NCBI Taxonomy" id="659006"/>
    <lineage>
        <taxon>Bacteria</taxon>
        <taxon>Pseudomonadati</taxon>
        <taxon>Pseudomonadota</taxon>
        <taxon>Alphaproteobacteria</taxon>
        <taxon>Hyphomicrobiales</taxon>
        <taxon>Chelatococcaceae</taxon>
        <taxon>Camelimonas</taxon>
    </lineage>
</organism>
<evidence type="ECO:0000256" key="1">
    <source>
        <dbReference type="SAM" id="MobiDB-lite"/>
    </source>
</evidence>
<protein>
    <submittedName>
        <fullName evidence="3">MerR-like DNA binding protein</fullName>
    </submittedName>
</protein>
<dbReference type="GO" id="GO:0006355">
    <property type="term" value="P:regulation of DNA-templated transcription"/>
    <property type="evidence" value="ECO:0007669"/>
    <property type="project" value="InterPro"/>
</dbReference>
<feature type="compositionally biased region" description="Basic and acidic residues" evidence="1">
    <location>
        <begin position="109"/>
        <end position="118"/>
    </location>
</feature>
<dbReference type="InterPro" id="IPR000551">
    <property type="entry name" value="MerR-type_HTH_dom"/>
</dbReference>
<keyword evidence="4" id="KW-1185">Reference proteome</keyword>
<dbReference type="EMBL" id="SLWL01000004">
    <property type="protein sequence ID" value="TCO14172.1"/>
    <property type="molecule type" value="Genomic_DNA"/>
</dbReference>
<dbReference type="Proteomes" id="UP000294881">
    <property type="component" value="Unassembled WGS sequence"/>
</dbReference>
<dbReference type="Pfam" id="PF13411">
    <property type="entry name" value="MerR_1"/>
    <property type="match status" value="1"/>
</dbReference>
<gene>
    <name evidence="3" type="ORF">EV666_104125</name>
</gene>
<dbReference type="GO" id="GO:0003677">
    <property type="term" value="F:DNA binding"/>
    <property type="evidence" value="ECO:0007669"/>
    <property type="project" value="InterPro"/>
</dbReference>
<dbReference type="CDD" id="cd04765">
    <property type="entry name" value="HTH_MlrA-like_sg2"/>
    <property type="match status" value="1"/>
</dbReference>
<evidence type="ECO:0000313" key="3">
    <source>
        <dbReference type="EMBL" id="TCO14172.1"/>
    </source>
</evidence>
<dbReference type="SMART" id="SM00422">
    <property type="entry name" value="HTH_MERR"/>
    <property type="match status" value="1"/>
</dbReference>
<dbReference type="InterPro" id="IPR009061">
    <property type="entry name" value="DNA-bd_dom_put_sf"/>
</dbReference>
<feature type="compositionally biased region" description="Low complexity" evidence="1">
    <location>
        <begin position="208"/>
        <end position="220"/>
    </location>
</feature>
<sequence>MTDRQTVDKEPGAFRTISEVAEELDVPQHVLRFWETRFSQIRPLKRGGGRRFYRPDDVLLIRGVRHLLYGEGYTIKGVQRILKEEGVRFVQQVGSGEARSGDAPGARAQESRVQEPRTQEQGADWDDGGWPGDGADDLPAVVRPRPYSSAHQDADVLASPPLSDWREAASDPSGSPVNDPYALPGYRGESYPPPGQADAGEAPWPHDPASGQGAPPGAAAFPYETPPGPAPLAQSTPAAAHEPDLWNDAPETSHASAPEGAGAAGVWDTPPNAVSGGPGFAYARPALAASQRARLQEALAELLECRRLLAHARGELDNAD</sequence>
<dbReference type="AlphaFoldDB" id="A0A4R2GU42"/>
<proteinExistence type="predicted"/>